<organism evidence="4 5">
    <name type="scientific">Chryseosolibacter histidini</name>
    <dbReference type="NCBI Taxonomy" id="2782349"/>
    <lineage>
        <taxon>Bacteria</taxon>
        <taxon>Pseudomonadati</taxon>
        <taxon>Bacteroidota</taxon>
        <taxon>Cytophagia</taxon>
        <taxon>Cytophagales</taxon>
        <taxon>Chryseotaleaceae</taxon>
        <taxon>Chryseosolibacter</taxon>
    </lineage>
</organism>
<dbReference type="AlphaFoldDB" id="A0AAP2GI06"/>
<dbReference type="Proteomes" id="UP001319200">
    <property type="component" value="Unassembled WGS sequence"/>
</dbReference>
<feature type="domain" description="HTH LytTR-type" evidence="3">
    <location>
        <begin position="141"/>
        <end position="245"/>
    </location>
</feature>
<evidence type="ECO:0000313" key="4">
    <source>
        <dbReference type="EMBL" id="MBT1696639.1"/>
    </source>
</evidence>
<comment type="caution">
    <text evidence="4">The sequence shown here is derived from an EMBL/GenBank/DDBJ whole genome shotgun (WGS) entry which is preliminary data.</text>
</comment>
<protein>
    <submittedName>
        <fullName evidence="4">LytTR family DNA-binding domain-containing protein</fullName>
    </submittedName>
</protein>
<name>A0AAP2GI06_9BACT</name>
<keyword evidence="5" id="KW-1185">Reference proteome</keyword>
<evidence type="ECO:0000259" key="3">
    <source>
        <dbReference type="PROSITE" id="PS50930"/>
    </source>
</evidence>
<dbReference type="InterPro" id="IPR001789">
    <property type="entry name" value="Sig_transdc_resp-reg_receiver"/>
</dbReference>
<dbReference type="SUPFAM" id="SSF52172">
    <property type="entry name" value="CheY-like"/>
    <property type="match status" value="1"/>
</dbReference>
<dbReference type="PROSITE" id="PS50110">
    <property type="entry name" value="RESPONSE_REGULATORY"/>
    <property type="match status" value="1"/>
</dbReference>
<evidence type="ECO:0000256" key="1">
    <source>
        <dbReference type="PROSITE-ProRule" id="PRU00169"/>
    </source>
</evidence>
<dbReference type="Pfam" id="PF00072">
    <property type="entry name" value="Response_reg"/>
    <property type="match status" value="1"/>
</dbReference>
<evidence type="ECO:0000259" key="2">
    <source>
        <dbReference type="PROSITE" id="PS50110"/>
    </source>
</evidence>
<dbReference type="EMBL" id="JAHESF010000005">
    <property type="protein sequence ID" value="MBT1696639.1"/>
    <property type="molecule type" value="Genomic_DNA"/>
</dbReference>
<feature type="domain" description="Response regulatory" evidence="2">
    <location>
        <begin position="5"/>
        <end position="118"/>
    </location>
</feature>
<dbReference type="InterPro" id="IPR046947">
    <property type="entry name" value="LytR-like"/>
</dbReference>
<dbReference type="PANTHER" id="PTHR37299:SF1">
    <property type="entry name" value="STAGE 0 SPORULATION PROTEIN A HOMOLOG"/>
    <property type="match status" value="1"/>
</dbReference>
<dbReference type="Gene3D" id="2.40.50.1020">
    <property type="entry name" value="LytTr DNA-binding domain"/>
    <property type="match status" value="1"/>
</dbReference>
<dbReference type="SMART" id="SM00448">
    <property type="entry name" value="REC"/>
    <property type="match status" value="1"/>
</dbReference>
<sequence>MTNLTAVIVDDERRGRELLNQLLQVHCPEVEVLALAATVDEAIEAVNSHHPDILFLDIRIGNTFGFDVLPSLVEPLPAIIITTAHEEYAIKAVKVQATDYLLKPIVSDELKSAVRKVMEKKKSTGAEPASPSGAVAGDKKIAIASAEGLIFIKADHIIRCEASGAYTEIYVKEGSKIVTSTNLGEFEKLLPESMGFLRVHHSSLINLAEVSMYVKAEGGSVVMSDKSKVPISQRKKASFLEAIKKYTS</sequence>
<dbReference type="GO" id="GO:0003677">
    <property type="term" value="F:DNA binding"/>
    <property type="evidence" value="ECO:0007669"/>
    <property type="project" value="UniProtKB-KW"/>
</dbReference>
<dbReference type="PANTHER" id="PTHR37299">
    <property type="entry name" value="TRANSCRIPTIONAL REGULATOR-RELATED"/>
    <property type="match status" value="1"/>
</dbReference>
<dbReference type="Pfam" id="PF04397">
    <property type="entry name" value="LytTR"/>
    <property type="match status" value="1"/>
</dbReference>
<dbReference type="InterPro" id="IPR007492">
    <property type="entry name" value="LytTR_DNA-bd_dom"/>
</dbReference>
<accession>A0AAP2GI06</accession>
<proteinExistence type="predicted"/>
<dbReference type="SMART" id="SM00850">
    <property type="entry name" value="LytTR"/>
    <property type="match status" value="1"/>
</dbReference>
<dbReference type="InterPro" id="IPR011006">
    <property type="entry name" value="CheY-like_superfamily"/>
</dbReference>
<reference evidence="4 5" key="1">
    <citation type="submission" date="2021-05" db="EMBL/GenBank/DDBJ databases">
        <title>A Polyphasic approach of four new species of the genus Ohtaekwangia: Ohtaekwangia histidinii sp. nov., Ohtaekwangia cretensis sp. nov., Ohtaekwangia indiensis sp. nov., Ohtaekwangia reichenbachii sp. nov. from diverse environment.</title>
        <authorList>
            <person name="Octaviana S."/>
        </authorList>
    </citation>
    <scope>NUCLEOTIDE SEQUENCE [LARGE SCALE GENOMIC DNA]</scope>
    <source>
        <strain evidence="4 5">PWU4</strain>
    </source>
</reference>
<evidence type="ECO:0000313" key="5">
    <source>
        <dbReference type="Proteomes" id="UP001319200"/>
    </source>
</evidence>
<keyword evidence="1" id="KW-0597">Phosphoprotein</keyword>
<dbReference type="PROSITE" id="PS50930">
    <property type="entry name" value="HTH_LYTTR"/>
    <property type="match status" value="1"/>
</dbReference>
<dbReference type="RefSeq" id="WP_254161944.1">
    <property type="nucleotide sequence ID" value="NZ_JAHESF010000005.1"/>
</dbReference>
<gene>
    <name evidence="4" type="ORF">KK083_07130</name>
</gene>
<keyword evidence="4" id="KW-0238">DNA-binding</keyword>
<dbReference type="Gene3D" id="3.40.50.2300">
    <property type="match status" value="1"/>
</dbReference>
<feature type="modified residue" description="4-aspartylphosphate" evidence="1">
    <location>
        <position position="57"/>
    </location>
</feature>
<dbReference type="GO" id="GO:0000156">
    <property type="term" value="F:phosphorelay response regulator activity"/>
    <property type="evidence" value="ECO:0007669"/>
    <property type="project" value="InterPro"/>
</dbReference>